<keyword evidence="7" id="KW-0325">Glycoprotein</keyword>
<dbReference type="Proteomes" id="UP000250572">
    <property type="component" value="Unassembled WGS sequence"/>
</dbReference>
<evidence type="ECO:0000256" key="4">
    <source>
        <dbReference type="ARBA" id="ARBA00022622"/>
    </source>
</evidence>
<comment type="similarity">
    <text evidence="2">Belongs to the neuritin family.</text>
</comment>
<dbReference type="GO" id="GO:1990138">
    <property type="term" value="P:neuron projection extension"/>
    <property type="evidence" value="ECO:0007669"/>
    <property type="project" value="TreeGrafter"/>
</dbReference>
<evidence type="ECO:0000256" key="3">
    <source>
        <dbReference type="ARBA" id="ARBA00022475"/>
    </source>
</evidence>
<dbReference type="STRING" id="33528.ENSGAFP00000003316"/>
<proteinExistence type="inferred from homology"/>
<keyword evidence="6" id="KW-0472">Membrane</keyword>
<dbReference type="GO" id="GO:0005886">
    <property type="term" value="C:plasma membrane"/>
    <property type="evidence" value="ECO:0007669"/>
    <property type="project" value="UniProtKB-SubCell"/>
</dbReference>
<dbReference type="EMBL" id="NHOQ01000126">
    <property type="protein sequence ID" value="PWA32839.1"/>
    <property type="molecule type" value="Genomic_DNA"/>
</dbReference>
<evidence type="ECO:0000256" key="6">
    <source>
        <dbReference type="ARBA" id="ARBA00023136"/>
    </source>
</evidence>
<keyword evidence="3" id="KW-1003">Cell membrane</keyword>
<keyword evidence="4" id="KW-0336">GPI-anchor</keyword>
<evidence type="ECO:0000313" key="10">
    <source>
        <dbReference type="Proteomes" id="UP000250572"/>
    </source>
</evidence>
<evidence type="ECO:0000256" key="8">
    <source>
        <dbReference type="ARBA" id="ARBA00023288"/>
    </source>
</evidence>
<dbReference type="AlphaFoldDB" id="A0A315WA21"/>
<keyword evidence="5" id="KW-0732">Signal</keyword>
<reference evidence="9 10" key="1">
    <citation type="journal article" date="2018" name="G3 (Bethesda)">
        <title>A High-Quality Reference Genome for the Invasive Mosquitofish Gambusia affinis Using a Chicago Library.</title>
        <authorList>
            <person name="Hoffberg S.L."/>
            <person name="Troendle N.J."/>
            <person name="Glenn T.C."/>
            <person name="Mahmud O."/>
            <person name="Louha S."/>
            <person name="Chalopin D."/>
            <person name="Bennetzen J.L."/>
            <person name="Mauricio R."/>
        </authorList>
    </citation>
    <scope>NUCLEOTIDE SEQUENCE [LARGE SCALE GENOMIC DNA]</scope>
    <source>
        <strain evidence="9">NE01/NJP1002.9</strain>
        <tissue evidence="9">Muscle</tissue>
    </source>
</reference>
<evidence type="ECO:0008006" key="11">
    <source>
        <dbReference type="Google" id="ProtNLM"/>
    </source>
</evidence>
<organism evidence="9 10">
    <name type="scientific">Gambusia affinis</name>
    <name type="common">Western mosquitofish</name>
    <name type="synonym">Heterandria affinis</name>
    <dbReference type="NCBI Taxonomy" id="33528"/>
    <lineage>
        <taxon>Eukaryota</taxon>
        <taxon>Metazoa</taxon>
        <taxon>Chordata</taxon>
        <taxon>Craniata</taxon>
        <taxon>Vertebrata</taxon>
        <taxon>Euteleostomi</taxon>
        <taxon>Actinopterygii</taxon>
        <taxon>Neopterygii</taxon>
        <taxon>Teleostei</taxon>
        <taxon>Neoteleostei</taxon>
        <taxon>Acanthomorphata</taxon>
        <taxon>Ovalentaria</taxon>
        <taxon>Atherinomorphae</taxon>
        <taxon>Cyprinodontiformes</taxon>
        <taxon>Poeciliidae</taxon>
        <taxon>Poeciliinae</taxon>
        <taxon>Gambusia</taxon>
    </lineage>
</organism>
<keyword evidence="8" id="KW-0449">Lipoprotein</keyword>
<name>A0A315WA21_GAMAF</name>
<keyword evidence="10" id="KW-1185">Reference proteome</keyword>
<gene>
    <name evidence="9" type="ORF">CCH79_00019306</name>
</gene>
<evidence type="ECO:0000256" key="7">
    <source>
        <dbReference type="ARBA" id="ARBA00023180"/>
    </source>
</evidence>
<dbReference type="Pfam" id="PF15056">
    <property type="entry name" value="NRN1"/>
    <property type="match status" value="1"/>
</dbReference>
<protein>
    <recommendedName>
        <fullName evidence="11">Neuritin</fullName>
    </recommendedName>
</protein>
<dbReference type="GO" id="GO:0098552">
    <property type="term" value="C:side of membrane"/>
    <property type="evidence" value="ECO:0007669"/>
    <property type="project" value="UniProtKB-KW"/>
</dbReference>
<accession>A0A315WA21</accession>
<dbReference type="PANTHER" id="PTHR15902:SF1">
    <property type="entry name" value="NEURITIN"/>
    <property type="match status" value="1"/>
</dbReference>
<sequence>MSVLTQRAEVRPVGAGNVQLVLVLVLEVPVLQTVLVGAGECDSVFKGFSNCLIQLGDEMANYPQDLDDRESLNKICTYWDNFHSCATTALADCQEGATDLWEKLKKESRNLNFRGSLFELCGGGNAAPRSARGLGLVLTALPSVLTLLAF</sequence>
<evidence type="ECO:0000256" key="2">
    <source>
        <dbReference type="ARBA" id="ARBA00008377"/>
    </source>
</evidence>
<comment type="subcellular location">
    <subcellularLocation>
        <location evidence="1">Cell membrane</location>
        <topology evidence="1">Lipid-anchor</topology>
        <topology evidence="1">GPI-anchor</topology>
    </subcellularLocation>
</comment>
<dbReference type="InterPro" id="IPR026144">
    <property type="entry name" value="Neuritin_fam"/>
</dbReference>
<evidence type="ECO:0000256" key="1">
    <source>
        <dbReference type="ARBA" id="ARBA00004609"/>
    </source>
</evidence>
<evidence type="ECO:0000313" key="9">
    <source>
        <dbReference type="EMBL" id="PWA32839.1"/>
    </source>
</evidence>
<evidence type="ECO:0000256" key="5">
    <source>
        <dbReference type="ARBA" id="ARBA00022729"/>
    </source>
</evidence>
<comment type="caution">
    <text evidence="9">The sequence shown here is derived from an EMBL/GenBank/DDBJ whole genome shotgun (WGS) entry which is preliminary data.</text>
</comment>
<dbReference type="PANTHER" id="PTHR15902">
    <property type="entry name" value="NEURITIN-RELATED"/>
    <property type="match status" value="1"/>
</dbReference>